<gene>
    <name evidence="5" type="ORF">EV671_101984</name>
</gene>
<keyword evidence="2" id="KW-0238">DNA-binding</keyword>
<dbReference type="InterPro" id="IPR010982">
    <property type="entry name" value="Lambda_DNA-bd_dom_sf"/>
</dbReference>
<dbReference type="SUPFAM" id="SSF47413">
    <property type="entry name" value="lambda repressor-like DNA-binding domains"/>
    <property type="match status" value="1"/>
</dbReference>
<dbReference type="AlphaFoldDB" id="A0A4R3UNM5"/>
<dbReference type="SUPFAM" id="SSF53822">
    <property type="entry name" value="Periplasmic binding protein-like I"/>
    <property type="match status" value="1"/>
</dbReference>
<dbReference type="RefSeq" id="WP_132573528.1">
    <property type="nucleotide sequence ID" value="NZ_SGUF01000100.1"/>
</dbReference>
<dbReference type="PANTHER" id="PTHR30146">
    <property type="entry name" value="LACI-RELATED TRANSCRIPTIONAL REPRESSOR"/>
    <property type="match status" value="1"/>
</dbReference>
<dbReference type="InterPro" id="IPR046335">
    <property type="entry name" value="LacI/GalR-like_sensor"/>
</dbReference>
<comment type="caution">
    <text evidence="5">The sequence shown here is derived from an EMBL/GenBank/DDBJ whole genome shotgun (WGS) entry which is preliminary data.</text>
</comment>
<keyword evidence="6" id="KW-1185">Reference proteome</keyword>
<dbReference type="Pfam" id="PF13377">
    <property type="entry name" value="Peripla_BP_3"/>
    <property type="match status" value="1"/>
</dbReference>
<dbReference type="Gene3D" id="3.40.50.2300">
    <property type="match status" value="2"/>
</dbReference>
<evidence type="ECO:0000313" key="5">
    <source>
        <dbReference type="EMBL" id="TCU93285.1"/>
    </source>
</evidence>
<name>A0A4R3UNM5_ROSSA</name>
<keyword evidence="1" id="KW-0805">Transcription regulation</keyword>
<dbReference type="Gene3D" id="1.10.260.40">
    <property type="entry name" value="lambda repressor-like DNA-binding domains"/>
    <property type="match status" value="1"/>
</dbReference>
<keyword evidence="3" id="KW-0804">Transcription</keyword>
<dbReference type="Proteomes" id="UP000295110">
    <property type="component" value="Unassembled WGS sequence"/>
</dbReference>
<evidence type="ECO:0000256" key="2">
    <source>
        <dbReference type="ARBA" id="ARBA00023125"/>
    </source>
</evidence>
<dbReference type="PROSITE" id="PS00356">
    <property type="entry name" value="HTH_LACI_1"/>
    <property type="match status" value="1"/>
</dbReference>
<evidence type="ECO:0000313" key="6">
    <source>
        <dbReference type="Proteomes" id="UP000295110"/>
    </source>
</evidence>
<dbReference type="Pfam" id="PF00356">
    <property type="entry name" value="LacI"/>
    <property type="match status" value="1"/>
</dbReference>
<dbReference type="GO" id="GO:0000976">
    <property type="term" value="F:transcription cis-regulatory region binding"/>
    <property type="evidence" value="ECO:0007669"/>
    <property type="project" value="TreeGrafter"/>
</dbReference>
<dbReference type="GO" id="GO:0003700">
    <property type="term" value="F:DNA-binding transcription factor activity"/>
    <property type="evidence" value="ECO:0007669"/>
    <property type="project" value="TreeGrafter"/>
</dbReference>
<organism evidence="5 6">
    <name type="scientific">Roseateles saccharophilus</name>
    <name type="common">Pseudomonas saccharophila</name>
    <dbReference type="NCBI Taxonomy" id="304"/>
    <lineage>
        <taxon>Bacteria</taxon>
        <taxon>Pseudomonadati</taxon>
        <taxon>Pseudomonadota</taxon>
        <taxon>Betaproteobacteria</taxon>
        <taxon>Burkholderiales</taxon>
        <taxon>Sphaerotilaceae</taxon>
        <taxon>Roseateles</taxon>
    </lineage>
</organism>
<protein>
    <submittedName>
        <fullName evidence="5">LacI family transcriptional regulator</fullName>
    </submittedName>
</protein>
<dbReference type="SMART" id="SM00354">
    <property type="entry name" value="HTH_LACI"/>
    <property type="match status" value="1"/>
</dbReference>
<dbReference type="OrthoDB" id="5672046at2"/>
<dbReference type="EMBL" id="SMBU01000019">
    <property type="protein sequence ID" value="TCU93285.1"/>
    <property type="molecule type" value="Genomic_DNA"/>
</dbReference>
<sequence>MADKRGVTIRELAQAAGVSIGTVSRALKGQPGLSEQTRSQVLDVAQQLGYDTAKLRTGKPRRILFLYNRSIGSLANNPFYSYVLHGAETACREAGVPLSIMSVLAGDDVASQVRRHESDALLGAGYFDPEAMDAIRRCELPLVLVDHFFPGVRCVNDDNQLGAWLATRHLLDGGARRVAAIFGPLAHHSVSLRAKGFRRALYEAGRLFDPDYEVTLDPALEYRDAGRDAMRRLLALPEPPDAVFAYNDSTAIFAIEFCRERGLRVPEDIRFIGYDDIEEAAHNKPSLSTVKMDKEALGHVAARALIEGDIEPNDASLPVELVVRESSRVGDVDVDVAGAEAAPARKPGRQAAAAKG</sequence>
<accession>A0A4R3UNM5</accession>
<evidence type="ECO:0000259" key="4">
    <source>
        <dbReference type="PROSITE" id="PS50932"/>
    </source>
</evidence>
<reference evidence="5 6" key="1">
    <citation type="submission" date="2019-03" db="EMBL/GenBank/DDBJ databases">
        <title>Genomic Encyclopedia of Type Strains, Phase IV (KMG-IV): sequencing the most valuable type-strain genomes for metagenomic binning, comparative biology and taxonomic classification.</title>
        <authorList>
            <person name="Goeker M."/>
        </authorList>
    </citation>
    <scope>NUCLEOTIDE SEQUENCE [LARGE SCALE GENOMIC DNA]</scope>
    <source>
        <strain evidence="5 6">DSM 654</strain>
    </source>
</reference>
<dbReference type="InterPro" id="IPR000843">
    <property type="entry name" value="HTH_LacI"/>
</dbReference>
<feature type="domain" description="HTH lacI-type" evidence="4">
    <location>
        <begin position="7"/>
        <end position="57"/>
    </location>
</feature>
<dbReference type="InterPro" id="IPR028082">
    <property type="entry name" value="Peripla_BP_I"/>
</dbReference>
<dbReference type="PROSITE" id="PS50932">
    <property type="entry name" value="HTH_LACI_2"/>
    <property type="match status" value="1"/>
</dbReference>
<proteinExistence type="predicted"/>
<dbReference type="CDD" id="cd06267">
    <property type="entry name" value="PBP1_LacI_sugar_binding-like"/>
    <property type="match status" value="1"/>
</dbReference>
<evidence type="ECO:0000256" key="3">
    <source>
        <dbReference type="ARBA" id="ARBA00023163"/>
    </source>
</evidence>
<evidence type="ECO:0000256" key="1">
    <source>
        <dbReference type="ARBA" id="ARBA00023015"/>
    </source>
</evidence>
<dbReference type="CDD" id="cd01392">
    <property type="entry name" value="HTH_LacI"/>
    <property type="match status" value="1"/>
</dbReference>
<dbReference type="PANTHER" id="PTHR30146:SF109">
    <property type="entry name" value="HTH-TYPE TRANSCRIPTIONAL REGULATOR GALS"/>
    <property type="match status" value="1"/>
</dbReference>